<protein>
    <recommendedName>
        <fullName evidence="9">TRAP transporter small permease protein</fullName>
    </recommendedName>
</protein>
<comment type="function">
    <text evidence="9">Part of the tripartite ATP-independent periplasmic (TRAP) transport system.</text>
</comment>
<feature type="domain" description="Tripartite ATP-independent periplasmic transporters DctQ component" evidence="10">
    <location>
        <begin position="24"/>
        <end position="154"/>
    </location>
</feature>
<feature type="transmembrane region" description="Helical" evidence="9">
    <location>
        <begin position="12"/>
        <end position="33"/>
    </location>
</feature>
<evidence type="ECO:0000256" key="5">
    <source>
        <dbReference type="ARBA" id="ARBA00022692"/>
    </source>
</evidence>
<comment type="subunit">
    <text evidence="9">The complex comprises the extracytoplasmic solute receptor protein and the two transmembrane proteins.</text>
</comment>
<evidence type="ECO:0000313" key="12">
    <source>
        <dbReference type="Proteomes" id="UP001556692"/>
    </source>
</evidence>
<dbReference type="Proteomes" id="UP001556692">
    <property type="component" value="Unassembled WGS sequence"/>
</dbReference>
<evidence type="ECO:0000313" key="11">
    <source>
        <dbReference type="EMBL" id="MEX0405035.1"/>
    </source>
</evidence>
<comment type="caution">
    <text evidence="11">The sequence shown here is derived from an EMBL/GenBank/DDBJ whole genome shotgun (WGS) entry which is preliminary data.</text>
</comment>
<feature type="transmembrane region" description="Helical" evidence="9">
    <location>
        <begin position="87"/>
        <end position="109"/>
    </location>
</feature>
<feature type="transmembrane region" description="Helical" evidence="9">
    <location>
        <begin position="129"/>
        <end position="151"/>
    </location>
</feature>
<dbReference type="InterPro" id="IPR007387">
    <property type="entry name" value="TRAP_DctQ"/>
</dbReference>
<dbReference type="Pfam" id="PF04290">
    <property type="entry name" value="DctQ"/>
    <property type="match status" value="1"/>
</dbReference>
<evidence type="ECO:0000256" key="6">
    <source>
        <dbReference type="ARBA" id="ARBA00022989"/>
    </source>
</evidence>
<evidence type="ECO:0000256" key="4">
    <source>
        <dbReference type="ARBA" id="ARBA00022519"/>
    </source>
</evidence>
<evidence type="ECO:0000256" key="2">
    <source>
        <dbReference type="ARBA" id="ARBA00022448"/>
    </source>
</evidence>
<organism evidence="11 12">
    <name type="scientific">Aquibium pacificus</name>
    <dbReference type="NCBI Taxonomy" id="3153579"/>
    <lineage>
        <taxon>Bacteria</taxon>
        <taxon>Pseudomonadati</taxon>
        <taxon>Pseudomonadota</taxon>
        <taxon>Alphaproteobacteria</taxon>
        <taxon>Hyphomicrobiales</taxon>
        <taxon>Phyllobacteriaceae</taxon>
        <taxon>Aquibium</taxon>
    </lineage>
</organism>
<dbReference type="EMBL" id="JBDPGJ010000001">
    <property type="protein sequence ID" value="MEX0405035.1"/>
    <property type="molecule type" value="Genomic_DNA"/>
</dbReference>
<evidence type="ECO:0000256" key="1">
    <source>
        <dbReference type="ARBA" id="ARBA00004429"/>
    </source>
</evidence>
<dbReference type="RefSeq" id="WP_367952891.1">
    <property type="nucleotide sequence ID" value="NZ_JBDPGJ010000001.1"/>
</dbReference>
<proteinExistence type="inferred from homology"/>
<keyword evidence="4 9" id="KW-0997">Cell inner membrane</keyword>
<comment type="subcellular location">
    <subcellularLocation>
        <location evidence="1 9">Cell inner membrane</location>
        <topology evidence="1 9">Multi-pass membrane protein</topology>
    </subcellularLocation>
</comment>
<keyword evidence="7 9" id="KW-0472">Membrane</keyword>
<evidence type="ECO:0000256" key="8">
    <source>
        <dbReference type="ARBA" id="ARBA00038436"/>
    </source>
</evidence>
<dbReference type="InterPro" id="IPR055348">
    <property type="entry name" value="DctQ"/>
</dbReference>
<sequence length="159" mass="17384">MAGRALERLIRFCTFVGALAIAVMMLATCWDIVARWAANRPLHGVVELVEIMVLASAMLGLPETFLRDEQIRVDLVDSFLSQRALALLKIVALVLSVVLLAIIAVNVYQPMVDAYRFGDLKYDLGVPLYPLYGLIIFAFAASILSCAAALVRELGTGEQ</sequence>
<keyword evidence="3" id="KW-1003">Cell membrane</keyword>
<reference evidence="11 12" key="1">
    <citation type="submission" date="2024-05" db="EMBL/GenBank/DDBJ databases">
        <authorList>
            <person name="Jiang F."/>
        </authorList>
    </citation>
    <scope>NUCLEOTIDE SEQUENCE [LARGE SCALE GENOMIC DNA]</scope>
    <source>
        <strain evidence="11 12">LZ166</strain>
    </source>
</reference>
<feature type="transmembrane region" description="Helical" evidence="9">
    <location>
        <begin position="45"/>
        <end position="66"/>
    </location>
</feature>
<comment type="similarity">
    <text evidence="8 9">Belongs to the TRAP transporter small permease family.</text>
</comment>
<keyword evidence="12" id="KW-1185">Reference proteome</keyword>
<keyword evidence="5 9" id="KW-0812">Transmembrane</keyword>
<name>A0ABV3SHF1_9HYPH</name>
<evidence type="ECO:0000256" key="9">
    <source>
        <dbReference type="RuleBase" id="RU369079"/>
    </source>
</evidence>
<dbReference type="PANTHER" id="PTHR35011">
    <property type="entry name" value="2,3-DIKETO-L-GULONATE TRAP TRANSPORTER SMALL PERMEASE PROTEIN YIAM"/>
    <property type="match status" value="1"/>
</dbReference>
<gene>
    <name evidence="11" type="ORF">ABGN05_05090</name>
</gene>
<accession>A0ABV3SHF1</accession>
<keyword evidence="6 9" id="KW-1133">Transmembrane helix</keyword>
<evidence type="ECO:0000256" key="3">
    <source>
        <dbReference type="ARBA" id="ARBA00022475"/>
    </source>
</evidence>
<dbReference type="PANTHER" id="PTHR35011:SF4">
    <property type="entry name" value="SLL1102 PROTEIN"/>
    <property type="match status" value="1"/>
</dbReference>
<keyword evidence="2 9" id="KW-0813">Transport</keyword>
<evidence type="ECO:0000259" key="10">
    <source>
        <dbReference type="Pfam" id="PF04290"/>
    </source>
</evidence>
<evidence type="ECO:0000256" key="7">
    <source>
        <dbReference type="ARBA" id="ARBA00023136"/>
    </source>
</evidence>